<evidence type="ECO:0000313" key="7">
    <source>
        <dbReference type="Proteomes" id="UP000215595"/>
    </source>
</evidence>
<dbReference type="InterPro" id="IPR013762">
    <property type="entry name" value="Integrase-like_cat_sf"/>
</dbReference>
<keyword evidence="4" id="KW-0233">DNA recombination</keyword>
<dbReference type="AlphaFoldDB" id="A0A258FGA0"/>
<dbReference type="Gene3D" id="1.10.443.10">
    <property type="entry name" value="Intergrase catalytic core"/>
    <property type="match status" value="1"/>
</dbReference>
<dbReference type="GO" id="GO:0006310">
    <property type="term" value="P:DNA recombination"/>
    <property type="evidence" value="ECO:0007669"/>
    <property type="project" value="UniProtKB-KW"/>
</dbReference>
<dbReference type="SUPFAM" id="SSF56349">
    <property type="entry name" value="DNA breaking-rejoining enzymes"/>
    <property type="match status" value="1"/>
</dbReference>
<evidence type="ECO:0000256" key="4">
    <source>
        <dbReference type="ARBA" id="ARBA00023172"/>
    </source>
</evidence>
<name>A0A258FGA0_9CAUL</name>
<sequence>MEDVAKPPHLQRRKYAFYYRRAVPAELRPALNRAEFVVSLKTLSFAEAKRRYAELHAEVERQLERARAGLGGPGVQAVTNGLGLQTGVDAFIRMASEARLADLERADGIALASSWPSDLATALDEIEREADHYANPDTEWRHVQVAANQIIQETGFQIERGSAAFWSLCQALNNAQLEHLKRHFVRLCGKRAPFAHRPTGFETVSISQRVTGQASAALSADVVTVAELVARFEADPRRASVRQKTKDSAYAPAKKLLLEVCGADTRAEQVKRSDLQRVRSVLMDLPPRVAQRYRGATLIEAAKLARANGEDRLSPKTIDNQLIWVTAFFNFAEREQLIQSNPARQLTLGSAGTRSQRPAWTVAELNLLFSAPVFAGCVDDERHWNAPGTSRPKRGRYWVPLLALFQGLRMNEACQLFTDDVFSDDGVMVLRVASNASRGQQTKKNDVRLVPLHPTLVALGFASGSPMEATAVPMFPELTRDKHGSATNAFSKWFARLQRELGITRKGVVFHSLRHNFADAMRRADISPERSDALGGWATPSSARRGYGHGLRPADLASDIAKVEYPGLNIDHLEL</sequence>
<dbReference type="Pfam" id="PF20172">
    <property type="entry name" value="DUF6538"/>
    <property type="match status" value="1"/>
</dbReference>
<dbReference type="CDD" id="cd01184">
    <property type="entry name" value="INT_C_like_1"/>
    <property type="match status" value="1"/>
</dbReference>
<organism evidence="6 7">
    <name type="scientific">Brevundimonas subvibrioides</name>
    <dbReference type="NCBI Taxonomy" id="74313"/>
    <lineage>
        <taxon>Bacteria</taxon>
        <taxon>Pseudomonadati</taxon>
        <taxon>Pseudomonadota</taxon>
        <taxon>Alphaproteobacteria</taxon>
        <taxon>Caulobacterales</taxon>
        <taxon>Caulobacteraceae</taxon>
        <taxon>Brevundimonas</taxon>
    </lineage>
</organism>
<dbReference type="InterPro" id="IPR010998">
    <property type="entry name" value="Integrase_recombinase_N"/>
</dbReference>
<feature type="domain" description="Tyr recombinase" evidence="5">
    <location>
        <begin position="355"/>
        <end position="561"/>
    </location>
</feature>
<evidence type="ECO:0000313" key="6">
    <source>
        <dbReference type="EMBL" id="OYX30792.1"/>
    </source>
</evidence>
<dbReference type="Gene3D" id="1.10.150.130">
    <property type="match status" value="1"/>
</dbReference>
<dbReference type="InterPro" id="IPR046668">
    <property type="entry name" value="DUF6538"/>
</dbReference>
<dbReference type="InterPro" id="IPR002104">
    <property type="entry name" value="Integrase_catalytic"/>
</dbReference>
<dbReference type="PANTHER" id="PTHR30349:SF41">
    <property type="entry name" value="INTEGRASE_RECOMBINASE PROTEIN MJ0367-RELATED"/>
    <property type="match status" value="1"/>
</dbReference>
<protein>
    <recommendedName>
        <fullName evidence="5">Tyr recombinase domain-containing protein</fullName>
    </recommendedName>
</protein>
<keyword evidence="2" id="KW-0229">DNA integration</keyword>
<evidence type="ECO:0000256" key="1">
    <source>
        <dbReference type="ARBA" id="ARBA00008857"/>
    </source>
</evidence>
<evidence type="ECO:0000256" key="2">
    <source>
        <dbReference type="ARBA" id="ARBA00022908"/>
    </source>
</evidence>
<dbReference type="Proteomes" id="UP000215595">
    <property type="component" value="Unassembled WGS sequence"/>
</dbReference>
<dbReference type="GO" id="GO:0003677">
    <property type="term" value="F:DNA binding"/>
    <property type="evidence" value="ECO:0007669"/>
    <property type="project" value="UniProtKB-KW"/>
</dbReference>
<evidence type="ECO:0000256" key="3">
    <source>
        <dbReference type="ARBA" id="ARBA00023125"/>
    </source>
</evidence>
<keyword evidence="3" id="KW-0238">DNA-binding</keyword>
<comment type="similarity">
    <text evidence="1">Belongs to the 'phage' integrase family.</text>
</comment>
<dbReference type="InterPro" id="IPR011010">
    <property type="entry name" value="DNA_brk_join_enz"/>
</dbReference>
<dbReference type="EMBL" id="NCEB01000039">
    <property type="protein sequence ID" value="OYX30792.1"/>
    <property type="molecule type" value="Genomic_DNA"/>
</dbReference>
<accession>A0A258FGA0</accession>
<gene>
    <name evidence="6" type="ORF">B7Z01_13880</name>
</gene>
<reference evidence="6 7" key="1">
    <citation type="submission" date="2017-03" db="EMBL/GenBank/DDBJ databases">
        <title>Lifting the veil on microbial sulfur biogeochemistry in mining wastewaters.</title>
        <authorList>
            <person name="Kantor R.S."/>
            <person name="Colenbrander Nelson T."/>
            <person name="Marshall S."/>
            <person name="Bennett D."/>
            <person name="Apte S."/>
            <person name="Camacho D."/>
            <person name="Thomas B.C."/>
            <person name="Warren L.A."/>
            <person name="Banfield J.F."/>
        </authorList>
    </citation>
    <scope>NUCLEOTIDE SEQUENCE [LARGE SCALE GENOMIC DNA]</scope>
    <source>
        <strain evidence="6">32-69-9</strain>
    </source>
</reference>
<dbReference type="PROSITE" id="PS51898">
    <property type="entry name" value="TYR_RECOMBINASE"/>
    <property type="match status" value="1"/>
</dbReference>
<dbReference type="PANTHER" id="PTHR30349">
    <property type="entry name" value="PHAGE INTEGRASE-RELATED"/>
    <property type="match status" value="1"/>
</dbReference>
<comment type="caution">
    <text evidence="6">The sequence shown here is derived from an EMBL/GenBank/DDBJ whole genome shotgun (WGS) entry which is preliminary data.</text>
</comment>
<dbReference type="GO" id="GO:0015074">
    <property type="term" value="P:DNA integration"/>
    <property type="evidence" value="ECO:0007669"/>
    <property type="project" value="UniProtKB-KW"/>
</dbReference>
<dbReference type="InterPro" id="IPR050090">
    <property type="entry name" value="Tyrosine_recombinase_XerCD"/>
</dbReference>
<proteinExistence type="inferred from homology"/>
<dbReference type="Pfam" id="PF00589">
    <property type="entry name" value="Phage_integrase"/>
    <property type="match status" value="1"/>
</dbReference>
<evidence type="ECO:0000259" key="5">
    <source>
        <dbReference type="PROSITE" id="PS51898"/>
    </source>
</evidence>